<dbReference type="AlphaFoldDB" id="A0A939GKZ2"/>
<sequence length="151" mass="16397">MLSSVYELVVAAGIYASTVLSTYPFSTYPGQFPSGHPLPDSTITVPIYAENKDGRPTVIVEKTVTIPNGYTYVGHRLDLQEAFPIEGAESSASWIEGPNRIWSIYSQATPDKGQNVKQVLVRATASPGRKNMEIGAKATLLVDLLKVKRAN</sequence>
<accession>A0A939GKZ2</accession>
<evidence type="ECO:0000313" key="1">
    <source>
        <dbReference type="EMBL" id="MBO0939224.1"/>
    </source>
</evidence>
<dbReference type="Proteomes" id="UP000664034">
    <property type="component" value="Unassembled WGS sequence"/>
</dbReference>
<keyword evidence="2" id="KW-1185">Reference proteome</keyword>
<dbReference type="EMBL" id="JAFMYV010000013">
    <property type="protein sequence ID" value="MBO0939224.1"/>
    <property type="molecule type" value="Genomic_DNA"/>
</dbReference>
<reference evidence="1" key="1">
    <citation type="submission" date="2021-03" db="EMBL/GenBank/DDBJ databases">
        <title>Fibrella sp. HMF5335 genome sequencing and assembly.</title>
        <authorList>
            <person name="Kang H."/>
            <person name="Kim H."/>
            <person name="Bae S."/>
            <person name="Joh K."/>
        </authorList>
    </citation>
    <scope>NUCLEOTIDE SEQUENCE</scope>
    <source>
        <strain evidence="1">HMF5335</strain>
    </source>
</reference>
<proteinExistence type="predicted"/>
<dbReference type="RefSeq" id="WP_207366757.1">
    <property type="nucleotide sequence ID" value="NZ_JAFMYV010000013.1"/>
</dbReference>
<evidence type="ECO:0000313" key="2">
    <source>
        <dbReference type="Proteomes" id="UP000664034"/>
    </source>
</evidence>
<comment type="caution">
    <text evidence="1">The sequence shown here is derived from an EMBL/GenBank/DDBJ whole genome shotgun (WGS) entry which is preliminary data.</text>
</comment>
<protein>
    <submittedName>
        <fullName evidence="1">Uncharacterized protein</fullName>
    </submittedName>
</protein>
<organism evidence="1 2">
    <name type="scientific">Fibrella rubiginis</name>
    <dbReference type="NCBI Taxonomy" id="2817060"/>
    <lineage>
        <taxon>Bacteria</taxon>
        <taxon>Pseudomonadati</taxon>
        <taxon>Bacteroidota</taxon>
        <taxon>Cytophagia</taxon>
        <taxon>Cytophagales</taxon>
        <taxon>Spirosomataceae</taxon>
        <taxon>Fibrella</taxon>
    </lineage>
</organism>
<name>A0A939GKZ2_9BACT</name>
<gene>
    <name evidence="1" type="ORF">J2I47_21900</name>
</gene>